<dbReference type="SUPFAM" id="SSF53448">
    <property type="entry name" value="Nucleotide-diphospho-sugar transferases"/>
    <property type="match status" value="1"/>
</dbReference>
<evidence type="ECO:0000256" key="1">
    <source>
        <dbReference type="ARBA" id="ARBA00038494"/>
    </source>
</evidence>
<dbReference type="PANTHER" id="PTHR43630">
    <property type="entry name" value="POLY-BETA-1,6-N-ACETYL-D-GLUCOSAMINE SYNTHASE"/>
    <property type="match status" value="1"/>
</dbReference>
<evidence type="ECO:0000313" key="5">
    <source>
        <dbReference type="Proteomes" id="UP000238322"/>
    </source>
</evidence>
<protein>
    <recommendedName>
        <fullName evidence="3">Glycosyltransferase 2-like domain-containing protein</fullName>
    </recommendedName>
</protein>
<dbReference type="OrthoDB" id="9815923at2"/>
<evidence type="ECO:0000259" key="3">
    <source>
        <dbReference type="Pfam" id="PF00535"/>
    </source>
</evidence>
<keyword evidence="2" id="KW-1133">Transmembrane helix</keyword>
<gene>
    <name evidence="4" type="ORF">C5Y83_27500</name>
</gene>
<evidence type="ECO:0000313" key="4">
    <source>
        <dbReference type="EMBL" id="PQO29791.1"/>
    </source>
</evidence>
<accession>A0A2S8FCA2</accession>
<dbReference type="InterPro" id="IPR001173">
    <property type="entry name" value="Glyco_trans_2-like"/>
</dbReference>
<dbReference type="EMBL" id="PUHY01000015">
    <property type="protein sequence ID" value="PQO29791.1"/>
    <property type="molecule type" value="Genomic_DNA"/>
</dbReference>
<comment type="similarity">
    <text evidence="1">Belongs to the glycosyltransferase 2 family. WaaE/KdtX subfamily.</text>
</comment>
<dbReference type="AlphaFoldDB" id="A0A2S8FCA2"/>
<sequence length="313" mass="36796">MTEGVETTIRAASGARERELSPGNVTDERVLPISVVIATKNEACNIEECLESVLWADQVCLVDSQSTDGTVEIAESYNAEVHQFHYEGGWPKKRNWALEHVSIRNPWILILDADERVTEELRSEIETAIKNTEIDGYYIRWKFMFFNRWMKHSWSHGWMLRLFRHGKGGYEDLGMRGEGGWDAEVHENVVVEGQCKRLKSPLLHETRQDLEYWIRKQNEFSTWNAKRRLQQLSDHMLPLSYLWDGDPIHRRRWLKTLYIRLPFKPLLMFIYLYFVKCGFLDGVAGFYFCVLRAIHEFNIDAKVYEARRNTNGS</sequence>
<dbReference type="PANTHER" id="PTHR43630:SF2">
    <property type="entry name" value="GLYCOSYLTRANSFERASE"/>
    <property type="match status" value="1"/>
</dbReference>
<organism evidence="4 5">
    <name type="scientific">Blastopirellula marina</name>
    <dbReference type="NCBI Taxonomy" id="124"/>
    <lineage>
        <taxon>Bacteria</taxon>
        <taxon>Pseudomonadati</taxon>
        <taxon>Planctomycetota</taxon>
        <taxon>Planctomycetia</taxon>
        <taxon>Pirellulales</taxon>
        <taxon>Pirellulaceae</taxon>
        <taxon>Blastopirellula</taxon>
    </lineage>
</organism>
<keyword evidence="2" id="KW-0472">Membrane</keyword>
<dbReference type="Gene3D" id="3.90.550.10">
    <property type="entry name" value="Spore Coat Polysaccharide Biosynthesis Protein SpsA, Chain A"/>
    <property type="match status" value="1"/>
</dbReference>
<keyword evidence="2" id="KW-0812">Transmembrane</keyword>
<dbReference type="Pfam" id="PF00535">
    <property type="entry name" value="Glycos_transf_2"/>
    <property type="match status" value="1"/>
</dbReference>
<reference evidence="4 5" key="1">
    <citation type="submission" date="2018-02" db="EMBL/GenBank/DDBJ databases">
        <title>Comparative genomes isolates from brazilian mangrove.</title>
        <authorList>
            <person name="Araujo J.E."/>
            <person name="Taketani R.G."/>
            <person name="Silva M.C.P."/>
            <person name="Loureco M.V."/>
            <person name="Andreote F.D."/>
        </authorList>
    </citation>
    <scope>NUCLEOTIDE SEQUENCE [LARGE SCALE GENOMIC DNA]</scope>
    <source>
        <strain evidence="4 5">Hex-1 MGV</strain>
    </source>
</reference>
<dbReference type="CDD" id="cd02511">
    <property type="entry name" value="Beta4Glucosyltransferase"/>
    <property type="match status" value="1"/>
</dbReference>
<evidence type="ECO:0000256" key="2">
    <source>
        <dbReference type="SAM" id="Phobius"/>
    </source>
</evidence>
<dbReference type="InterPro" id="IPR029044">
    <property type="entry name" value="Nucleotide-diphossugar_trans"/>
</dbReference>
<feature type="domain" description="Glycosyltransferase 2-like" evidence="3">
    <location>
        <begin position="34"/>
        <end position="161"/>
    </location>
</feature>
<dbReference type="Proteomes" id="UP000238322">
    <property type="component" value="Unassembled WGS sequence"/>
</dbReference>
<comment type="caution">
    <text evidence="4">The sequence shown here is derived from an EMBL/GenBank/DDBJ whole genome shotgun (WGS) entry which is preliminary data.</text>
</comment>
<dbReference type="RefSeq" id="WP_105332985.1">
    <property type="nucleotide sequence ID" value="NZ_PUHY01000015.1"/>
</dbReference>
<feature type="transmembrane region" description="Helical" evidence="2">
    <location>
        <begin position="266"/>
        <end position="290"/>
    </location>
</feature>
<proteinExistence type="inferred from homology"/>
<name>A0A2S8FCA2_9BACT</name>